<evidence type="ECO:0000313" key="1">
    <source>
        <dbReference type="EMBL" id="PMP98039.1"/>
    </source>
</evidence>
<comment type="caution">
    <text evidence="1">The sequence shown here is derived from an EMBL/GenBank/DDBJ whole genome shotgun (WGS) entry which is preliminary data.</text>
</comment>
<evidence type="ECO:0000313" key="2">
    <source>
        <dbReference type="Proteomes" id="UP000235619"/>
    </source>
</evidence>
<organism evidence="1 2">
    <name type="scientific">Thermodesulfobacterium geofontis</name>
    <dbReference type="NCBI Taxonomy" id="1295609"/>
    <lineage>
        <taxon>Bacteria</taxon>
        <taxon>Pseudomonadati</taxon>
        <taxon>Thermodesulfobacteriota</taxon>
        <taxon>Thermodesulfobacteria</taxon>
        <taxon>Thermodesulfobacteriales</taxon>
        <taxon>Thermodesulfobacteriaceae</taxon>
        <taxon>Thermodesulfobacterium</taxon>
    </lineage>
</organism>
<dbReference type="Proteomes" id="UP000235619">
    <property type="component" value="Unassembled WGS sequence"/>
</dbReference>
<dbReference type="EMBL" id="PNJD01000057">
    <property type="protein sequence ID" value="PMP98039.1"/>
    <property type="molecule type" value="Genomic_DNA"/>
</dbReference>
<proteinExistence type="predicted"/>
<protein>
    <submittedName>
        <fullName evidence="1">Uncharacterized protein</fullName>
    </submittedName>
</protein>
<gene>
    <name evidence="1" type="ORF">C0169_00955</name>
</gene>
<name>A0A2N7QGC7_9BACT</name>
<reference evidence="1 2" key="1">
    <citation type="submission" date="2018-01" db="EMBL/GenBank/DDBJ databases">
        <title>Metagenomic assembled genomes from two thermal pools in the Uzon Caldera, Kamchatka, Russia.</title>
        <authorList>
            <person name="Wilkins L."/>
            <person name="Ettinger C."/>
        </authorList>
    </citation>
    <scope>NUCLEOTIDE SEQUENCE [LARGE SCALE GENOMIC DNA]</scope>
    <source>
        <strain evidence="1">ARK-04</strain>
    </source>
</reference>
<dbReference type="AlphaFoldDB" id="A0A2N7QGC7"/>
<accession>A0A2N7QGC7</accession>
<sequence length="158" mass="18372">MKVKGKKGIWEKLEDYFTAITFAEAGEWDFALKTLESEKNILVICPRRNLSEKSIQYIEGLCERIKAGLLFVGRCESQVEVIKETFKNKSIPINYLSITSFSERELLEIIKNYNIQLIFVESLEVLGKIAVLREKEPIYFMEKILEKVQCPLILFEQA</sequence>